<dbReference type="Gene3D" id="2.60.120.200">
    <property type="match status" value="1"/>
</dbReference>
<keyword evidence="1" id="KW-0472">Membrane</keyword>
<organism evidence="2">
    <name type="scientific">viral metagenome</name>
    <dbReference type="NCBI Taxonomy" id="1070528"/>
    <lineage>
        <taxon>unclassified sequences</taxon>
        <taxon>metagenomes</taxon>
        <taxon>organismal metagenomes</taxon>
    </lineage>
</organism>
<dbReference type="AlphaFoldDB" id="A0A6C0DUQ8"/>
<dbReference type="SUPFAM" id="SSF49899">
    <property type="entry name" value="Concanavalin A-like lectins/glucanases"/>
    <property type="match status" value="1"/>
</dbReference>
<keyword evidence="1" id="KW-0812">Transmembrane</keyword>
<protein>
    <recommendedName>
        <fullName evidence="3">Lectin/glucanase superfamily protein</fullName>
    </recommendedName>
</protein>
<evidence type="ECO:0000256" key="1">
    <source>
        <dbReference type="SAM" id="Phobius"/>
    </source>
</evidence>
<evidence type="ECO:0008006" key="3">
    <source>
        <dbReference type="Google" id="ProtNLM"/>
    </source>
</evidence>
<dbReference type="InterPro" id="IPR013320">
    <property type="entry name" value="ConA-like_dom_sf"/>
</dbReference>
<accession>A0A6C0DUQ8</accession>
<dbReference type="EMBL" id="MN739677">
    <property type="protein sequence ID" value="QHT20191.1"/>
    <property type="molecule type" value="Genomic_DNA"/>
</dbReference>
<name>A0A6C0DUQ8_9ZZZZ</name>
<sequence>MSGIMNAAANKSSPIGRLVPMLLVLAGLIGLYYLYQYLFGPKSTNAYTLISGTQNANIDPSKPITITSDKLPIIYEGGEFTISTWIYVTNWSYRTGFNKSIISVGGPNFDTIRVYLGGNKPKLSVRLQTKDMSGAMNAVPSGATAINVNLGATKSQVPVESLDKGTQNATFGILQTDSGLLDGSPLCDLPEIDLQRWVNITVSVNGRTVDVYMDGKLARSCVLPSFFKVDAGGYSANLLAYGGFGGQIATTTMYDSALNPEVVYKNYMAGPQPITNIGQWFSSFFAPGVSISVTTK</sequence>
<feature type="transmembrane region" description="Helical" evidence="1">
    <location>
        <begin position="15"/>
        <end position="35"/>
    </location>
</feature>
<evidence type="ECO:0000313" key="2">
    <source>
        <dbReference type="EMBL" id="QHT20191.1"/>
    </source>
</evidence>
<keyword evidence="1" id="KW-1133">Transmembrane helix</keyword>
<reference evidence="2" key="1">
    <citation type="journal article" date="2020" name="Nature">
        <title>Giant virus diversity and host interactions through global metagenomics.</title>
        <authorList>
            <person name="Schulz F."/>
            <person name="Roux S."/>
            <person name="Paez-Espino D."/>
            <person name="Jungbluth S."/>
            <person name="Walsh D.A."/>
            <person name="Denef V.J."/>
            <person name="McMahon K.D."/>
            <person name="Konstantinidis K.T."/>
            <person name="Eloe-Fadrosh E.A."/>
            <person name="Kyrpides N.C."/>
            <person name="Woyke T."/>
        </authorList>
    </citation>
    <scope>NUCLEOTIDE SEQUENCE</scope>
    <source>
        <strain evidence="2">GVMAG-M-3300023174-60</strain>
    </source>
</reference>
<proteinExistence type="predicted"/>